<name>A0A2J6THG5_9HELO</name>
<gene>
    <name evidence="2" type="ORF">K444DRAFT_342998</name>
</gene>
<feature type="region of interest" description="Disordered" evidence="1">
    <location>
        <begin position="111"/>
        <end position="134"/>
    </location>
</feature>
<dbReference type="InParanoid" id="A0A2J6THG5"/>
<accession>A0A2J6THG5</accession>
<reference evidence="2 3" key="1">
    <citation type="submission" date="2016-04" db="EMBL/GenBank/DDBJ databases">
        <title>A degradative enzymes factory behind the ericoid mycorrhizal symbiosis.</title>
        <authorList>
            <consortium name="DOE Joint Genome Institute"/>
            <person name="Martino E."/>
            <person name="Morin E."/>
            <person name="Grelet G."/>
            <person name="Kuo A."/>
            <person name="Kohler A."/>
            <person name="Daghino S."/>
            <person name="Barry K."/>
            <person name="Choi C."/>
            <person name="Cichocki N."/>
            <person name="Clum A."/>
            <person name="Copeland A."/>
            <person name="Hainaut M."/>
            <person name="Haridas S."/>
            <person name="Labutti K."/>
            <person name="Lindquist E."/>
            <person name="Lipzen A."/>
            <person name="Khouja H.-R."/>
            <person name="Murat C."/>
            <person name="Ohm R."/>
            <person name="Olson A."/>
            <person name="Spatafora J."/>
            <person name="Veneault-Fourrey C."/>
            <person name="Henrissat B."/>
            <person name="Grigoriev I."/>
            <person name="Martin F."/>
            <person name="Perotto S."/>
        </authorList>
    </citation>
    <scope>NUCLEOTIDE SEQUENCE [LARGE SCALE GENOMIC DNA]</scope>
    <source>
        <strain evidence="2 3">E</strain>
    </source>
</reference>
<keyword evidence="3" id="KW-1185">Reference proteome</keyword>
<feature type="compositionally biased region" description="Pro residues" evidence="1">
    <location>
        <begin position="10"/>
        <end position="20"/>
    </location>
</feature>
<dbReference type="RefSeq" id="XP_024739379.1">
    <property type="nucleotide sequence ID" value="XM_024872041.1"/>
</dbReference>
<evidence type="ECO:0000256" key="1">
    <source>
        <dbReference type="SAM" id="MobiDB-lite"/>
    </source>
</evidence>
<feature type="region of interest" description="Disordered" evidence="1">
    <location>
        <begin position="69"/>
        <end position="96"/>
    </location>
</feature>
<organism evidence="2 3">
    <name type="scientific">Hyaloscypha bicolor E</name>
    <dbReference type="NCBI Taxonomy" id="1095630"/>
    <lineage>
        <taxon>Eukaryota</taxon>
        <taxon>Fungi</taxon>
        <taxon>Dikarya</taxon>
        <taxon>Ascomycota</taxon>
        <taxon>Pezizomycotina</taxon>
        <taxon>Leotiomycetes</taxon>
        <taxon>Helotiales</taxon>
        <taxon>Hyaloscyphaceae</taxon>
        <taxon>Hyaloscypha</taxon>
        <taxon>Hyaloscypha bicolor</taxon>
    </lineage>
</organism>
<evidence type="ECO:0000313" key="3">
    <source>
        <dbReference type="Proteomes" id="UP000235371"/>
    </source>
</evidence>
<evidence type="ECO:0000313" key="2">
    <source>
        <dbReference type="EMBL" id="PMD62475.1"/>
    </source>
</evidence>
<dbReference type="GeneID" id="36580123"/>
<feature type="region of interest" description="Disordered" evidence="1">
    <location>
        <begin position="1"/>
        <end position="21"/>
    </location>
</feature>
<dbReference type="EMBL" id="KZ613783">
    <property type="protein sequence ID" value="PMD62475.1"/>
    <property type="molecule type" value="Genomic_DNA"/>
</dbReference>
<proteinExistence type="predicted"/>
<protein>
    <submittedName>
        <fullName evidence="2">Uncharacterized protein</fullName>
    </submittedName>
</protein>
<dbReference type="Proteomes" id="UP000235371">
    <property type="component" value="Unassembled WGS sequence"/>
</dbReference>
<dbReference type="AlphaFoldDB" id="A0A2J6THG5"/>
<sequence>MVALVGAVATPPPPRTPTRPYPASSLTFLCAEISTTLARLASRQRAKKSPIFVLILLSLEGKARGYRLPGLEIPQSHHGSHPELPPSPSEMTPSQIVDAPSVADMALFLPPLSSSSSSRKFTLPGLASSKHVAS</sequence>